<sequence length="898" mass="95934">MSGSAEPCAYCAKYAAGHCIGLGAFPDLETQQQQRRLELEAQHRSAGTLPPPPPTTSGSNGLLQAFDEGDVPYYYHKDTSHTLACKYELLDTSVANPEWARDPPADVAVTEARGQMATGALRLRFDGSFRAGGAGGAAAVLSKDGVVWWEGARFVPSCVTSSHAEFEGLILGLEAARALSPDALRVEGDCRVVIDQMSGKARARKLSEPAGRAREALARLPLGSAPSFGAIAYLLAADALRALGGSRGGSNPRSRLLRDVARRRRKLRRSEEATARRGARAGLALGRRGAAAPCATAMGEEVEGSAAEAASAWRGPFADLDVSTVPGECFDELRVAHTELVSNHDLTDKCQRDWRKWVECREVVSPGNATNEAKAEPRFRFFPHELTPAAELLPLAQFSSTNEYLHLAQRRYTSGVHHSNWLALAEELTEEALRSGGRKAPSKRKKVGGRKNHKCWREAIRFVAVSQPGAGAFLNAIPMRDDMKMESWAMRVTVQRRLGLPLDVACQAAEEGKRAPNGQLHDILGDAAMGQGAQRRLVADLKLTSSLASKGKDAAGDGELGWKGAYVRFGNTEPGLLNLTVNELACGESGIVHGFNVGLRSPHAVTPHAVSPQRASAWARGDADEVREASAREAAERLRASGAGGSDGGDGGGWADWPQSELDGAPVWDPSADDGEAAFGDGALGGWDGAALGSAGAGASGSGAAWMSPAASAEPERARRPIETVKVGRVSGPYVRRNGYHVEVRVQHPAGDDRAVAEETAHTLWISHQVLDETALLRGAEEQDLSVEAVAEEADALLPRRRRTRRERDVCPIPAPPPSPQVLSFLASRGIDLSDGDWALDDPDVPFSTQHASLRTLTDYYPDLKEHLAEKLLGPQTGATRTPPFKNMAMGSHPLSGW</sequence>
<evidence type="ECO:0000259" key="2">
    <source>
        <dbReference type="Pfam" id="PF13456"/>
    </source>
</evidence>
<dbReference type="GO" id="GO:0004523">
    <property type="term" value="F:RNA-DNA hybrid ribonuclease activity"/>
    <property type="evidence" value="ECO:0007669"/>
    <property type="project" value="InterPro"/>
</dbReference>
<feature type="compositionally biased region" description="Low complexity" evidence="1">
    <location>
        <begin position="702"/>
        <end position="713"/>
    </location>
</feature>
<organism evidence="3 4">
    <name type="scientific">Emiliania huxleyi (strain CCMP1516)</name>
    <dbReference type="NCBI Taxonomy" id="280463"/>
    <lineage>
        <taxon>Eukaryota</taxon>
        <taxon>Haptista</taxon>
        <taxon>Haptophyta</taxon>
        <taxon>Prymnesiophyceae</taxon>
        <taxon>Isochrysidales</taxon>
        <taxon>Noelaerhabdaceae</taxon>
        <taxon>Emiliania</taxon>
    </lineage>
</organism>
<dbReference type="InterPro" id="IPR002156">
    <property type="entry name" value="RNaseH_domain"/>
</dbReference>
<feature type="region of interest" description="Disordered" evidence="1">
    <location>
        <begin position="694"/>
        <end position="719"/>
    </location>
</feature>
<dbReference type="Pfam" id="PF13456">
    <property type="entry name" value="RVT_3"/>
    <property type="match status" value="1"/>
</dbReference>
<feature type="region of interest" description="Disordered" evidence="1">
    <location>
        <begin position="875"/>
        <end position="898"/>
    </location>
</feature>
<feature type="compositionally biased region" description="Basic and acidic residues" evidence="1">
    <location>
        <begin position="621"/>
        <end position="639"/>
    </location>
</feature>
<reference evidence="4" key="1">
    <citation type="journal article" date="2013" name="Nature">
        <title>Pan genome of the phytoplankton Emiliania underpins its global distribution.</title>
        <authorList>
            <person name="Read B.A."/>
            <person name="Kegel J."/>
            <person name="Klute M.J."/>
            <person name="Kuo A."/>
            <person name="Lefebvre S.C."/>
            <person name="Maumus F."/>
            <person name="Mayer C."/>
            <person name="Miller J."/>
            <person name="Monier A."/>
            <person name="Salamov A."/>
            <person name="Young J."/>
            <person name="Aguilar M."/>
            <person name="Claverie J.M."/>
            <person name="Frickenhaus S."/>
            <person name="Gonzalez K."/>
            <person name="Herman E.K."/>
            <person name="Lin Y.C."/>
            <person name="Napier J."/>
            <person name="Ogata H."/>
            <person name="Sarno A.F."/>
            <person name="Shmutz J."/>
            <person name="Schroeder D."/>
            <person name="de Vargas C."/>
            <person name="Verret F."/>
            <person name="von Dassow P."/>
            <person name="Valentin K."/>
            <person name="Van de Peer Y."/>
            <person name="Wheeler G."/>
            <person name="Dacks J.B."/>
            <person name="Delwiche C.F."/>
            <person name="Dyhrman S.T."/>
            <person name="Glockner G."/>
            <person name="John U."/>
            <person name="Richards T."/>
            <person name="Worden A.Z."/>
            <person name="Zhang X."/>
            <person name="Grigoriev I.V."/>
            <person name="Allen A.E."/>
            <person name="Bidle K."/>
            <person name="Borodovsky M."/>
            <person name="Bowler C."/>
            <person name="Brownlee C."/>
            <person name="Cock J.M."/>
            <person name="Elias M."/>
            <person name="Gladyshev V.N."/>
            <person name="Groth M."/>
            <person name="Guda C."/>
            <person name="Hadaegh A."/>
            <person name="Iglesias-Rodriguez M.D."/>
            <person name="Jenkins J."/>
            <person name="Jones B.M."/>
            <person name="Lawson T."/>
            <person name="Leese F."/>
            <person name="Lindquist E."/>
            <person name="Lobanov A."/>
            <person name="Lomsadze A."/>
            <person name="Malik S.B."/>
            <person name="Marsh M.E."/>
            <person name="Mackinder L."/>
            <person name="Mock T."/>
            <person name="Mueller-Roeber B."/>
            <person name="Pagarete A."/>
            <person name="Parker M."/>
            <person name="Probert I."/>
            <person name="Quesneville H."/>
            <person name="Raines C."/>
            <person name="Rensing S.A."/>
            <person name="Riano-Pachon D.M."/>
            <person name="Richier S."/>
            <person name="Rokitta S."/>
            <person name="Shiraiwa Y."/>
            <person name="Soanes D.M."/>
            <person name="van der Giezen M."/>
            <person name="Wahlund T.M."/>
            <person name="Williams B."/>
            <person name="Wilson W."/>
            <person name="Wolfe G."/>
            <person name="Wurch L.L."/>
        </authorList>
    </citation>
    <scope>NUCLEOTIDE SEQUENCE</scope>
</reference>
<dbReference type="KEGG" id="ehx:EMIHUDRAFT_106536"/>
<reference evidence="3" key="2">
    <citation type="submission" date="2024-10" db="UniProtKB">
        <authorList>
            <consortium name="EnsemblProtists"/>
        </authorList>
    </citation>
    <scope>IDENTIFICATION</scope>
</reference>
<evidence type="ECO:0000256" key="1">
    <source>
        <dbReference type="SAM" id="MobiDB-lite"/>
    </source>
</evidence>
<proteinExistence type="predicted"/>
<keyword evidence="4" id="KW-1185">Reference proteome</keyword>
<dbReference type="HOGENOM" id="CLU_322496_0_0_1"/>
<name>A0A0D3I8B0_EMIH1</name>
<evidence type="ECO:0000313" key="4">
    <source>
        <dbReference type="Proteomes" id="UP000013827"/>
    </source>
</evidence>
<dbReference type="RefSeq" id="XP_005759924.1">
    <property type="nucleotide sequence ID" value="XM_005759867.1"/>
</dbReference>
<feature type="region of interest" description="Disordered" evidence="1">
    <location>
        <begin position="607"/>
        <end position="682"/>
    </location>
</feature>
<dbReference type="InterPro" id="IPR036397">
    <property type="entry name" value="RNaseH_sf"/>
</dbReference>
<feature type="domain" description="RNase H type-1" evidence="2">
    <location>
        <begin position="125"/>
        <end position="204"/>
    </location>
</feature>
<dbReference type="AlphaFoldDB" id="A0A0D3I8B0"/>
<dbReference type="Gene3D" id="3.30.420.10">
    <property type="entry name" value="Ribonuclease H-like superfamily/Ribonuclease H"/>
    <property type="match status" value="1"/>
</dbReference>
<dbReference type="EnsemblProtists" id="EOD07495">
    <property type="protein sequence ID" value="EOD07495"/>
    <property type="gene ID" value="EMIHUDRAFT_106536"/>
</dbReference>
<feature type="compositionally biased region" description="Gly residues" evidence="1">
    <location>
        <begin position="642"/>
        <end position="654"/>
    </location>
</feature>
<feature type="region of interest" description="Disordered" evidence="1">
    <location>
        <begin position="33"/>
        <end position="62"/>
    </location>
</feature>
<accession>A0A0D3I8B0</accession>
<protein>
    <recommendedName>
        <fullName evidence="2">RNase H type-1 domain-containing protein</fullName>
    </recommendedName>
</protein>
<dbReference type="PaxDb" id="2903-EOD07495"/>
<dbReference type="GeneID" id="17253656"/>
<evidence type="ECO:0000313" key="3">
    <source>
        <dbReference type="EnsemblProtists" id="EOD07495"/>
    </source>
</evidence>
<dbReference type="Proteomes" id="UP000013827">
    <property type="component" value="Unassembled WGS sequence"/>
</dbReference>
<dbReference type="SUPFAM" id="SSF53098">
    <property type="entry name" value="Ribonuclease H-like"/>
    <property type="match status" value="1"/>
</dbReference>
<dbReference type="InterPro" id="IPR012337">
    <property type="entry name" value="RNaseH-like_sf"/>
</dbReference>
<dbReference type="GO" id="GO:0003676">
    <property type="term" value="F:nucleic acid binding"/>
    <property type="evidence" value="ECO:0007669"/>
    <property type="project" value="InterPro"/>
</dbReference>